<proteinExistence type="predicted"/>
<accession>A0A1G1TH93</accession>
<reference evidence="1 2" key="1">
    <citation type="submission" date="2016-08" db="EMBL/GenBank/DDBJ databases">
        <title>Hymenobacter coccineus sp. nov., Hymenobacter lapidarius sp. nov. and Hymenobacter glacialis sp. nov., isolated from Antarctic soil.</title>
        <authorList>
            <person name="Sedlacek I."/>
            <person name="Kralova S."/>
            <person name="Kyrova K."/>
            <person name="Maslanova I."/>
            <person name="Stankova E."/>
            <person name="Vrbovska V."/>
            <person name="Nemec M."/>
            <person name="Bartak M."/>
            <person name="Svec P."/>
            <person name="Busse H.-J."/>
            <person name="Pantucek R."/>
        </authorList>
    </citation>
    <scope>NUCLEOTIDE SEQUENCE [LARGE SCALE GENOMIC DNA]</scope>
    <source>
        <strain evidence="1 2">CCM 8649</strain>
    </source>
</reference>
<keyword evidence="2" id="KW-1185">Reference proteome</keyword>
<evidence type="ECO:0000313" key="1">
    <source>
        <dbReference type="EMBL" id="OGX90254.1"/>
    </source>
</evidence>
<name>A0A1G1TH93_9BACT</name>
<organism evidence="1 2">
    <name type="scientific">Hymenobacter coccineus</name>
    <dbReference type="NCBI Taxonomy" id="1908235"/>
    <lineage>
        <taxon>Bacteria</taxon>
        <taxon>Pseudomonadati</taxon>
        <taxon>Bacteroidota</taxon>
        <taxon>Cytophagia</taxon>
        <taxon>Cytophagales</taxon>
        <taxon>Hymenobacteraceae</taxon>
        <taxon>Hymenobacter</taxon>
    </lineage>
</organism>
<comment type="caution">
    <text evidence="1">The sequence shown here is derived from an EMBL/GenBank/DDBJ whole genome shotgun (WGS) entry which is preliminary data.</text>
</comment>
<gene>
    <name evidence="1" type="ORF">BEN49_23375</name>
</gene>
<dbReference type="EMBL" id="MDZA01000174">
    <property type="protein sequence ID" value="OGX90254.1"/>
    <property type="molecule type" value="Genomic_DNA"/>
</dbReference>
<protein>
    <submittedName>
        <fullName evidence="1">Uncharacterized protein</fullName>
    </submittedName>
</protein>
<evidence type="ECO:0000313" key="2">
    <source>
        <dbReference type="Proteomes" id="UP000177506"/>
    </source>
</evidence>
<dbReference type="AlphaFoldDB" id="A0A1G1TH93"/>
<sequence>MKYGALLRISLALGALHGCDSPNKKPAVTAVAPISAATPVPYLGYRRYGSTVGGRSVTMTLTFIPAADKKPAGCEGRYFYGRGNQGELYLGTPAEYRAPGPLVLVE</sequence>
<dbReference type="Proteomes" id="UP000177506">
    <property type="component" value="Unassembled WGS sequence"/>
</dbReference>